<reference evidence="3 4" key="1">
    <citation type="submission" date="2014-05" db="EMBL/GenBank/DDBJ databases">
        <authorList>
            <person name="Sibley D."/>
            <person name="Venepally P."/>
            <person name="Karamycheva S."/>
            <person name="Hadjithomas M."/>
            <person name="Khan A."/>
            <person name="Brunk B."/>
            <person name="Roos D."/>
            <person name="Caler E."/>
            <person name="Lorenzi H."/>
        </authorList>
    </citation>
    <scope>NUCLEOTIDE SEQUENCE [LARGE SCALE GENOMIC DNA]</scope>
    <source>
        <strain evidence="3 4">RUB</strain>
    </source>
</reference>
<evidence type="ECO:0000256" key="1">
    <source>
        <dbReference type="SAM" id="MobiDB-lite"/>
    </source>
</evidence>
<gene>
    <name evidence="3" type="ORF">TGRUB_226690B</name>
</gene>
<keyword evidence="2" id="KW-0472">Membrane</keyword>
<comment type="caution">
    <text evidence="3">The sequence shown here is derived from an EMBL/GenBank/DDBJ whole genome shotgun (WGS) entry which is preliminary data.</text>
</comment>
<feature type="compositionally biased region" description="Basic and acidic residues" evidence="1">
    <location>
        <begin position="420"/>
        <end position="434"/>
    </location>
</feature>
<sequence length="678" mass="76551">NSTVCFFIRSEDVAETSSSSGEEETIKTSKRGFFARIGGLFKSAFNRIRSRFSTTSVNDAVTKVASHQELAVEYLRCLNVGDARTNFRRGDSYCRTLGDDSHRKFCNTLVQMAMQILQQIRLCQKDRSGTQRRACFFKVKAPLMHPTFVEIGSNLHEEYIEGFVTRAPDFRVVPESAVSQIHHHTRFLNWREILLHSFDIVAIAASNRLWEQTHASLQSLSHHRLVESQRRQAMQQRAFRFHRRQRAILDMPPHPDPVMVGILHELVFKGNVCRHKSDYRARLVREIGDKRVVTTVKEQTKLAFIFWIRSLYSVEECMHPPFLRPSETSPEDEESARESREPGVNSADEAEPAEKLFGAAPSSIQVQNCELVRKLFRLTLESQSEDILSDHFYSDGTGELEASDGDLPHDTSTESGVHPFEGDEVPRRHEESAKLELPLTAEQRAERKAFIESLNAVVSSSATLSVSILLNKSRKGYKVLEFAARSRFVTRMLASFSFKLVLHLFSQTYDLSAIATEVGHSEKYPPGRQTEGLAWHLVLKAIREGALPLRTSDVFASSYVQSLGATVEILTGSRNVGNFATQVLVIALNRRRELWRRISQSGLEKKRDDIGGRIDDEEPVAPDIDTRIRRSRRRLTLFRVMASAVLCAFLLAAGAWAIPVLLAVAVVGIAFVATRQNA</sequence>
<keyword evidence="2" id="KW-1133">Transmembrane helix</keyword>
<organism evidence="3 4">
    <name type="scientific">Toxoplasma gondii RUB</name>
    <dbReference type="NCBI Taxonomy" id="935652"/>
    <lineage>
        <taxon>Eukaryota</taxon>
        <taxon>Sar</taxon>
        <taxon>Alveolata</taxon>
        <taxon>Apicomplexa</taxon>
        <taxon>Conoidasida</taxon>
        <taxon>Coccidia</taxon>
        <taxon>Eucoccidiorida</taxon>
        <taxon>Eimeriorina</taxon>
        <taxon>Sarcocystidae</taxon>
        <taxon>Toxoplasma</taxon>
    </lineage>
</organism>
<evidence type="ECO:0000313" key="4">
    <source>
        <dbReference type="Proteomes" id="UP000028834"/>
    </source>
</evidence>
<dbReference type="OrthoDB" id="332152at2759"/>
<evidence type="ECO:0000313" key="3">
    <source>
        <dbReference type="EMBL" id="KFG60927.1"/>
    </source>
</evidence>
<dbReference type="EMBL" id="AFYV02001767">
    <property type="protein sequence ID" value="KFG60927.1"/>
    <property type="molecule type" value="Genomic_DNA"/>
</dbReference>
<feature type="transmembrane region" description="Helical" evidence="2">
    <location>
        <begin position="640"/>
        <end position="673"/>
    </location>
</feature>
<keyword evidence="2 3" id="KW-0812">Transmembrane</keyword>
<feature type="region of interest" description="Disordered" evidence="1">
    <location>
        <begin position="391"/>
        <end position="434"/>
    </location>
</feature>
<evidence type="ECO:0000256" key="2">
    <source>
        <dbReference type="SAM" id="Phobius"/>
    </source>
</evidence>
<dbReference type="VEuPathDB" id="ToxoDB:TGRUB_226690B"/>
<accession>A0A086LWA9</accession>
<dbReference type="Proteomes" id="UP000028834">
    <property type="component" value="Unassembled WGS sequence"/>
</dbReference>
<name>A0A086LWA9_TOXGO</name>
<feature type="region of interest" description="Disordered" evidence="1">
    <location>
        <begin position="322"/>
        <end position="350"/>
    </location>
</feature>
<dbReference type="AlphaFoldDB" id="A0A086LWA9"/>
<feature type="non-terminal residue" evidence="3">
    <location>
        <position position="1"/>
    </location>
</feature>
<proteinExistence type="predicted"/>
<protein>
    <submittedName>
        <fullName evidence="3">Putative transmembrane protein</fullName>
    </submittedName>
</protein>